<protein>
    <submittedName>
        <fullName evidence="2">Alpha/beta hydrolase</fullName>
    </submittedName>
</protein>
<dbReference type="EMBL" id="QXBN01000048">
    <property type="protein sequence ID" value="RIT28676.1"/>
    <property type="molecule type" value="Genomic_DNA"/>
</dbReference>
<dbReference type="InterPro" id="IPR050228">
    <property type="entry name" value="Carboxylesterase_BioH"/>
</dbReference>
<dbReference type="InterPro" id="IPR029058">
    <property type="entry name" value="AB_hydrolase_fold"/>
</dbReference>
<dbReference type="Pfam" id="PF12697">
    <property type="entry name" value="Abhydrolase_6"/>
    <property type="match status" value="1"/>
</dbReference>
<dbReference type="AlphaFoldDB" id="A0ABD7HGS8"/>
<evidence type="ECO:0000259" key="1">
    <source>
        <dbReference type="Pfam" id="PF12697"/>
    </source>
</evidence>
<name>A0ABD7HGS8_9MYCO</name>
<evidence type="ECO:0000313" key="2">
    <source>
        <dbReference type="EMBL" id="RIT28676.1"/>
    </source>
</evidence>
<evidence type="ECO:0000313" key="3">
    <source>
        <dbReference type="Proteomes" id="UP000284557"/>
    </source>
</evidence>
<dbReference type="PANTHER" id="PTHR43194">
    <property type="entry name" value="HYDROLASE ALPHA/BETA FOLD FAMILY"/>
    <property type="match status" value="1"/>
</dbReference>
<dbReference type="GO" id="GO:0016787">
    <property type="term" value="F:hydrolase activity"/>
    <property type="evidence" value="ECO:0007669"/>
    <property type="project" value="UniProtKB-KW"/>
</dbReference>
<comment type="caution">
    <text evidence="2">The sequence shown here is derived from an EMBL/GenBank/DDBJ whole genome shotgun (WGS) entry which is preliminary data.</text>
</comment>
<dbReference type="SUPFAM" id="SSF53474">
    <property type="entry name" value="alpha/beta-Hydrolases"/>
    <property type="match status" value="1"/>
</dbReference>
<dbReference type="PANTHER" id="PTHR43194:SF2">
    <property type="entry name" value="PEROXISOMAL MEMBRANE PROTEIN LPX1"/>
    <property type="match status" value="1"/>
</dbReference>
<proteinExistence type="predicted"/>
<dbReference type="InterPro" id="IPR000073">
    <property type="entry name" value="AB_hydrolase_1"/>
</dbReference>
<accession>A0ABD7HGS8</accession>
<feature type="domain" description="AB hydrolase-1" evidence="1">
    <location>
        <begin position="8"/>
        <end position="236"/>
    </location>
</feature>
<gene>
    <name evidence="2" type="ORF">D2E76_27105</name>
</gene>
<keyword evidence="2" id="KW-0378">Hydrolase</keyword>
<dbReference type="RefSeq" id="WP_100451918.1">
    <property type="nucleotide sequence ID" value="NZ_JBDLOT010000021.1"/>
</dbReference>
<organism evidence="2 3">
    <name type="scientific">Mycobacteroides abscessus</name>
    <dbReference type="NCBI Taxonomy" id="36809"/>
    <lineage>
        <taxon>Bacteria</taxon>
        <taxon>Bacillati</taxon>
        <taxon>Actinomycetota</taxon>
        <taxon>Actinomycetes</taxon>
        <taxon>Mycobacteriales</taxon>
        <taxon>Mycobacteriaceae</taxon>
        <taxon>Mycobacteroides</taxon>
    </lineage>
</organism>
<dbReference type="Proteomes" id="UP000284557">
    <property type="component" value="Unassembled WGS sequence"/>
</dbReference>
<reference evidence="2 3" key="1">
    <citation type="submission" date="2018-08" db="EMBL/GenBank/DDBJ databases">
        <title>Linezolid Resistance in Mycobacterium abscessus: MIC Distribution and Comprehensive Investigation of Resistance Mechanisms.</title>
        <authorList>
            <person name="Ye M."/>
            <person name="Xu L."/>
            <person name="Zou Y."/>
            <person name="Li B."/>
            <person name="Guo Q."/>
            <person name="Zhang Y."/>
            <person name="Zhan M."/>
            <person name="Xu B."/>
            <person name="Yu F."/>
            <person name="Zhang Z."/>
            <person name="Chu H."/>
        </authorList>
    </citation>
    <scope>NUCLEOTIDE SEQUENCE [LARGE SCALE GENOMIC DNA]</scope>
    <source>
        <strain evidence="2 3">G143</strain>
    </source>
</reference>
<sequence length="258" mass="28364">MASSRHALLIHGTWCSGEFWGAARTEFEKRGFMVHTPTQRFHELPLLAGSHSIAALSLADYADDLVAIAESLDTPPLIVGLSMGGLLAQLVAARTPHMGVIAAAPAPAAGIFSLYPSMVRLFYGHFLQLRPWTKPLYPTWERFRWGAASTQTEADARRMFETLVTESGRAYCEMGFPWLDRAKAARVDFSRVTKPVLVISGDRDRIVAPAIARKTASRYANGTHVSIRGADHLVFDGNALPQTMTAIDHWLPRVLAPN</sequence>
<dbReference type="Gene3D" id="3.40.50.1820">
    <property type="entry name" value="alpha/beta hydrolase"/>
    <property type="match status" value="1"/>
</dbReference>